<dbReference type="SUPFAM" id="SSF141571">
    <property type="entry name" value="Pentapeptide repeat-like"/>
    <property type="match status" value="1"/>
</dbReference>
<protein>
    <submittedName>
        <fullName evidence="1">Pentapeptide repeat protein</fullName>
    </submittedName>
</protein>
<proteinExistence type="predicted"/>
<organism evidence="1">
    <name type="scientific">Podoviridae sp. ctjVy23</name>
    <dbReference type="NCBI Taxonomy" id="2825271"/>
    <lineage>
        <taxon>Viruses</taxon>
        <taxon>Duplodnaviria</taxon>
        <taxon>Heunggongvirae</taxon>
        <taxon>Uroviricota</taxon>
        <taxon>Caudoviricetes</taxon>
    </lineage>
</organism>
<evidence type="ECO:0000313" key="1">
    <source>
        <dbReference type="EMBL" id="DAF92835.1"/>
    </source>
</evidence>
<sequence>MTQQKLNKILEDHKHWIYKDCDGWEKLKADLSDADLSGADLSCANLSGADLSCANLYGAKNIPFISFACPDTGSFIAYKKASGYIVKLQIPEDAKRLSATSRKCRCDKAQVLEIQNFDGTTADVTEVRSSQDKNFIYKVGKTVSVENFDKNRWNECSTGIHFFINRQEAVNY</sequence>
<dbReference type="InterPro" id="IPR043919">
    <property type="entry name" value="DUF5758"/>
</dbReference>
<dbReference type="InterPro" id="IPR001646">
    <property type="entry name" value="5peptide_repeat"/>
</dbReference>
<dbReference type="Pfam" id="PF19062">
    <property type="entry name" value="DUF5758"/>
    <property type="match status" value="1"/>
</dbReference>
<dbReference type="Pfam" id="PF00805">
    <property type="entry name" value="Pentapeptide"/>
    <property type="match status" value="1"/>
</dbReference>
<dbReference type="Gene3D" id="2.160.20.80">
    <property type="entry name" value="E3 ubiquitin-protein ligase SopA"/>
    <property type="match status" value="1"/>
</dbReference>
<name>A0A8S5UEI0_9CAUD</name>
<accession>A0A8S5UEI0</accession>
<dbReference type="EMBL" id="BK016074">
    <property type="protein sequence ID" value="DAF92835.1"/>
    <property type="molecule type" value="Genomic_DNA"/>
</dbReference>
<reference evidence="1" key="1">
    <citation type="journal article" date="2021" name="Proc. Natl. Acad. Sci. U.S.A.">
        <title>A Catalog of Tens of Thousands of Viruses from Human Metagenomes Reveals Hidden Associations with Chronic Diseases.</title>
        <authorList>
            <person name="Tisza M.J."/>
            <person name="Buck C.B."/>
        </authorList>
    </citation>
    <scope>NUCLEOTIDE SEQUENCE</scope>
    <source>
        <strain evidence="1">CtjVy23</strain>
    </source>
</reference>